<evidence type="ECO:0000256" key="3">
    <source>
        <dbReference type="ARBA" id="ARBA00022729"/>
    </source>
</evidence>
<dbReference type="PANTHER" id="PTHR33136">
    <property type="entry name" value="RAPID ALKALINIZATION FACTOR-LIKE"/>
    <property type="match status" value="1"/>
</dbReference>
<accession>A0A835RWM3</accession>
<dbReference type="Proteomes" id="UP000639772">
    <property type="component" value="Chromosome 1"/>
</dbReference>
<evidence type="ECO:0000313" key="6">
    <source>
        <dbReference type="EMBL" id="KAG0498163.1"/>
    </source>
</evidence>
<reference evidence="8 9" key="1">
    <citation type="journal article" date="2020" name="Nat. Food">
        <title>A phased Vanilla planifolia genome enables genetic improvement of flavour and production.</title>
        <authorList>
            <person name="Hasing T."/>
            <person name="Tang H."/>
            <person name="Brym M."/>
            <person name="Khazi F."/>
            <person name="Huang T."/>
            <person name="Chambers A.H."/>
        </authorList>
    </citation>
    <scope>NUCLEOTIDE SEQUENCE [LARGE SCALE GENOMIC DNA]</scope>
    <source>
        <tissue evidence="6">Leaf</tissue>
    </source>
</reference>
<gene>
    <name evidence="7" type="ORF">HPP92_002454</name>
    <name evidence="6" type="ORF">HPP92_002854</name>
</gene>
<protein>
    <submittedName>
        <fullName evidence="6">Uncharacterized protein</fullName>
    </submittedName>
</protein>
<dbReference type="Proteomes" id="UP000636800">
    <property type="component" value="Chromosome 1"/>
</dbReference>
<dbReference type="AlphaFoldDB" id="A0A835RWM3"/>
<dbReference type="Pfam" id="PF05498">
    <property type="entry name" value="RALF"/>
    <property type="match status" value="1"/>
</dbReference>
<evidence type="ECO:0000256" key="1">
    <source>
        <dbReference type="ARBA" id="ARBA00009178"/>
    </source>
</evidence>
<keyword evidence="2" id="KW-0372">Hormone</keyword>
<sequence length="126" mass="14057">MAVLRPAALLFLLLAALSSGSIPQAAATSSMASYGIGDFAGISRAMTCDGSSCGLFDDGEDMDVEGDRRELMARRRRRYLSYDMLKRNQVPCNRRGVSYYNCNRHGRANPYRRGCSYITRCARDLR</sequence>
<keyword evidence="3 5" id="KW-0732">Signal</keyword>
<dbReference type="PANTHER" id="PTHR33136:SF89">
    <property type="entry name" value="PROTEIN RALF-LIKE 19"/>
    <property type="match status" value="1"/>
</dbReference>
<dbReference type="GO" id="GO:0005179">
    <property type="term" value="F:hormone activity"/>
    <property type="evidence" value="ECO:0007669"/>
    <property type="project" value="UniProtKB-KW"/>
</dbReference>
<evidence type="ECO:0000256" key="5">
    <source>
        <dbReference type="SAM" id="SignalP"/>
    </source>
</evidence>
<comment type="similarity">
    <text evidence="1">Belongs to the plant rapid alkalinization factor (RALF) family.</text>
</comment>
<feature type="signal peptide" evidence="5">
    <location>
        <begin position="1"/>
        <end position="27"/>
    </location>
</feature>
<dbReference type="InterPro" id="IPR008801">
    <property type="entry name" value="RALF"/>
</dbReference>
<proteinExistence type="inferred from homology"/>
<dbReference type="EMBL" id="JADCNL010000001">
    <property type="protein sequence ID" value="KAG0498163.1"/>
    <property type="molecule type" value="Genomic_DNA"/>
</dbReference>
<keyword evidence="8" id="KW-1185">Reference proteome</keyword>
<comment type="caution">
    <text evidence="6">The sequence shown here is derived from an EMBL/GenBank/DDBJ whole genome shotgun (WGS) entry which is preliminary data.</text>
</comment>
<dbReference type="GO" id="GO:0019722">
    <property type="term" value="P:calcium-mediated signaling"/>
    <property type="evidence" value="ECO:0007669"/>
    <property type="project" value="TreeGrafter"/>
</dbReference>
<evidence type="ECO:0000256" key="2">
    <source>
        <dbReference type="ARBA" id="ARBA00022702"/>
    </source>
</evidence>
<evidence type="ECO:0000313" key="7">
    <source>
        <dbReference type="EMBL" id="KAG0502382.1"/>
    </source>
</evidence>
<organism evidence="6 8">
    <name type="scientific">Vanilla planifolia</name>
    <name type="common">Vanilla</name>
    <dbReference type="NCBI Taxonomy" id="51239"/>
    <lineage>
        <taxon>Eukaryota</taxon>
        <taxon>Viridiplantae</taxon>
        <taxon>Streptophyta</taxon>
        <taxon>Embryophyta</taxon>
        <taxon>Tracheophyta</taxon>
        <taxon>Spermatophyta</taxon>
        <taxon>Magnoliopsida</taxon>
        <taxon>Liliopsida</taxon>
        <taxon>Asparagales</taxon>
        <taxon>Orchidaceae</taxon>
        <taxon>Vanilloideae</taxon>
        <taxon>Vanilleae</taxon>
        <taxon>Vanilla</taxon>
    </lineage>
</organism>
<dbReference type="EMBL" id="JADCNM010000001">
    <property type="protein sequence ID" value="KAG0502382.1"/>
    <property type="molecule type" value="Genomic_DNA"/>
</dbReference>
<evidence type="ECO:0000313" key="8">
    <source>
        <dbReference type="Proteomes" id="UP000636800"/>
    </source>
</evidence>
<evidence type="ECO:0000313" key="9">
    <source>
        <dbReference type="Proteomes" id="UP000639772"/>
    </source>
</evidence>
<dbReference type="OrthoDB" id="1863600at2759"/>
<name>A0A835RWM3_VANPL</name>
<dbReference type="GO" id="GO:0009506">
    <property type="term" value="C:plasmodesma"/>
    <property type="evidence" value="ECO:0007669"/>
    <property type="project" value="TreeGrafter"/>
</dbReference>
<evidence type="ECO:0000256" key="4">
    <source>
        <dbReference type="ARBA" id="ARBA00023157"/>
    </source>
</evidence>
<keyword evidence="4" id="KW-1015">Disulfide bond</keyword>
<feature type="chain" id="PRO_5036240347" evidence="5">
    <location>
        <begin position="28"/>
        <end position="126"/>
    </location>
</feature>